<accession>A0A9J6AX63</accession>
<sequence length="91" mass="10648">MKNEEVSEKWIKIKYDYVPKYCETCMIQGHNEEQYVVVHPELYLKEKPGQVEGKRVERKQMISKEGNLDVYAAGDAGIIQKPNREEGFVEQ</sequence>
<organism evidence="1 2">
    <name type="scientific">Solanum commersonii</name>
    <name type="common">Commerson's wild potato</name>
    <name type="synonym">Commerson's nightshade</name>
    <dbReference type="NCBI Taxonomy" id="4109"/>
    <lineage>
        <taxon>Eukaryota</taxon>
        <taxon>Viridiplantae</taxon>
        <taxon>Streptophyta</taxon>
        <taxon>Embryophyta</taxon>
        <taxon>Tracheophyta</taxon>
        <taxon>Spermatophyta</taxon>
        <taxon>Magnoliopsida</taxon>
        <taxon>eudicotyledons</taxon>
        <taxon>Gunneridae</taxon>
        <taxon>Pentapetalae</taxon>
        <taxon>asterids</taxon>
        <taxon>lamiids</taxon>
        <taxon>Solanales</taxon>
        <taxon>Solanaceae</taxon>
        <taxon>Solanoideae</taxon>
        <taxon>Solaneae</taxon>
        <taxon>Solanum</taxon>
    </lineage>
</organism>
<reference evidence="1 2" key="1">
    <citation type="submission" date="2020-09" db="EMBL/GenBank/DDBJ databases">
        <title>De no assembly of potato wild relative species, Solanum commersonii.</title>
        <authorList>
            <person name="Cho K."/>
        </authorList>
    </citation>
    <scope>NUCLEOTIDE SEQUENCE [LARGE SCALE GENOMIC DNA]</scope>
    <source>
        <strain evidence="1">LZ3.2</strain>
        <tissue evidence="1">Leaf</tissue>
    </source>
</reference>
<name>A0A9J6AX63_SOLCO</name>
<proteinExistence type="predicted"/>
<comment type="caution">
    <text evidence="1">The sequence shown here is derived from an EMBL/GenBank/DDBJ whole genome shotgun (WGS) entry which is preliminary data.</text>
</comment>
<evidence type="ECO:0000313" key="1">
    <source>
        <dbReference type="EMBL" id="KAG5629064.1"/>
    </source>
</evidence>
<dbReference type="Proteomes" id="UP000824120">
    <property type="component" value="Chromosome 1"/>
</dbReference>
<dbReference type="EMBL" id="JACXVP010000001">
    <property type="protein sequence ID" value="KAG5629064.1"/>
    <property type="molecule type" value="Genomic_DNA"/>
</dbReference>
<evidence type="ECO:0000313" key="2">
    <source>
        <dbReference type="Proteomes" id="UP000824120"/>
    </source>
</evidence>
<keyword evidence="2" id="KW-1185">Reference proteome</keyword>
<protein>
    <submittedName>
        <fullName evidence="1">Uncharacterized protein</fullName>
    </submittedName>
</protein>
<dbReference type="OrthoDB" id="1110163at2759"/>
<gene>
    <name evidence="1" type="ORF">H5410_000781</name>
</gene>
<dbReference type="AlphaFoldDB" id="A0A9J6AX63"/>